<reference evidence="2" key="2">
    <citation type="submission" date="2023-05" db="EMBL/GenBank/DDBJ databases">
        <authorList>
            <consortium name="Lawrence Berkeley National Laboratory"/>
            <person name="Steindorff A."/>
            <person name="Hensen N."/>
            <person name="Bonometti L."/>
            <person name="Westerberg I."/>
            <person name="Brannstrom I.O."/>
            <person name="Guillou S."/>
            <person name="Cros-Aarteil S."/>
            <person name="Calhoun S."/>
            <person name="Haridas S."/>
            <person name="Kuo A."/>
            <person name="Mondo S."/>
            <person name="Pangilinan J."/>
            <person name="Riley R."/>
            <person name="Labutti K."/>
            <person name="Andreopoulos B."/>
            <person name="Lipzen A."/>
            <person name="Chen C."/>
            <person name="Yanf M."/>
            <person name="Daum C."/>
            <person name="Ng V."/>
            <person name="Clum A."/>
            <person name="Ohm R."/>
            <person name="Martin F."/>
            <person name="Silar P."/>
            <person name="Natvig D."/>
            <person name="Lalanne C."/>
            <person name="Gautier V."/>
            <person name="Ament-Velasquez S.L."/>
            <person name="Kruys A."/>
            <person name="Hutchinson M.I."/>
            <person name="Powell A.J."/>
            <person name="Barry K."/>
            <person name="Miller A.N."/>
            <person name="Grigoriev I.V."/>
            <person name="Debuchy R."/>
            <person name="Gladieux P."/>
            <person name="Thoren M.H."/>
            <person name="Johannesson H."/>
        </authorList>
    </citation>
    <scope>NUCLEOTIDE SEQUENCE</scope>
    <source>
        <strain evidence="2">CBS 757.83</strain>
    </source>
</reference>
<dbReference type="InterPro" id="IPR019240">
    <property type="entry name" value="DUF2196"/>
</dbReference>
<dbReference type="EMBL" id="MU863716">
    <property type="protein sequence ID" value="KAK4096387.1"/>
    <property type="molecule type" value="Genomic_DNA"/>
</dbReference>
<name>A0AAN6SXE7_9PEZI</name>
<evidence type="ECO:0008006" key="4">
    <source>
        <dbReference type="Google" id="ProtNLM"/>
    </source>
</evidence>
<dbReference type="Pfam" id="PF09962">
    <property type="entry name" value="DUF2196"/>
    <property type="match status" value="1"/>
</dbReference>
<accession>A0AAN6SXE7</accession>
<dbReference type="PANTHER" id="PTHR40069">
    <property type="entry name" value="YWBE PROTEIN"/>
    <property type="match status" value="1"/>
</dbReference>
<dbReference type="NCBIfam" id="TIGR03833">
    <property type="entry name" value="YwbE family protein"/>
    <property type="match status" value="1"/>
</dbReference>
<sequence>MSVPTTKNVVPGALVNIVLKADQPTGLTVQGTVSQLLTRGNHPRGIKVRLTDGRVGRVQSMSGITGAALESVLGQSGSISMTADVRQGDVPAESEQRRHRGGWMQRDAREDQPPATQAIGLDTYIKPAKKRGKGKNTGNATTRPSSDARKDSQSPSEHPPELEASTCDTCPVCGDFQGDAAALTHHVQSHFED</sequence>
<comment type="caution">
    <text evidence="2">The sequence shown here is derived from an EMBL/GenBank/DDBJ whole genome shotgun (WGS) entry which is preliminary data.</text>
</comment>
<keyword evidence="3" id="KW-1185">Reference proteome</keyword>
<evidence type="ECO:0000256" key="1">
    <source>
        <dbReference type="SAM" id="MobiDB-lite"/>
    </source>
</evidence>
<gene>
    <name evidence="2" type="ORF">N658DRAFT_519224</name>
</gene>
<evidence type="ECO:0000313" key="3">
    <source>
        <dbReference type="Proteomes" id="UP001305647"/>
    </source>
</evidence>
<dbReference type="PANTHER" id="PTHR40069:SF1">
    <property type="entry name" value="YWBE PROTEIN"/>
    <property type="match status" value="1"/>
</dbReference>
<dbReference type="AlphaFoldDB" id="A0AAN6SXE7"/>
<proteinExistence type="predicted"/>
<evidence type="ECO:0000313" key="2">
    <source>
        <dbReference type="EMBL" id="KAK4096387.1"/>
    </source>
</evidence>
<feature type="compositionally biased region" description="Polar residues" evidence="1">
    <location>
        <begin position="136"/>
        <end position="145"/>
    </location>
</feature>
<dbReference type="Proteomes" id="UP001305647">
    <property type="component" value="Unassembled WGS sequence"/>
</dbReference>
<protein>
    <recommendedName>
        <fullName evidence="4">UBZ4-type domain-containing protein</fullName>
    </recommendedName>
</protein>
<organism evidence="2 3">
    <name type="scientific">Parathielavia hyrcaniae</name>
    <dbReference type="NCBI Taxonomy" id="113614"/>
    <lineage>
        <taxon>Eukaryota</taxon>
        <taxon>Fungi</taxon>
        <taxon>Dikarya</taxon>
        <taxon>Ascomycota</taxon>
        <taxon>Pezizomycotina</taxon>
        <taxon>Sordariomycetes</taxon>
        <taxon>Sordariomycetidae</taxon>
        <taxon>Sordariales</taxon>
        <taxon>Chaetomiaceae</taxon>
        <taxon>Parathielavia</taxon>
    </lineage>
</organism>
<feature type="region of interest" description="Disordered" evidence="1">
    <location>
        <begin position="82"/>
        <end position="175"/>
    </location>
</feature>
<reference evidence="2" key="1">
    <citation type="journal article" date="2023" name="Mol. Phylogenet. Evol.">
        <title>Genome-scale phylogeny and comparative genomics of the fungal order Sordariales.</title>
        <authorList>
            <person name="Hensen N."/>
            <person name="Bonometti L."/>
            <person name="Westerberg I."/>
            <person name="Brannstrom I.O."/>
            <person name="Guillou S."/>
            <person name="Cros-Aarteil S."/>
            <person name="Calhoun S."/>
            <person name="Haridas S."/>
            <person name="Kuo A."/>
            <person name="Mondo S."/>
            <person name="Pangilinan J."/>
            <person name="Riley R."/>
            <person name="LaButti K."/>
            <person name="Andreopoulos B."/>
            <person name="Lipzen A."/>
            <person name="Chen C."/>
            <person name="Yan M."/>
            <person name="Daum C."/>
            <person name="Ng V."/>
            <person name="Clum A."/>
            <person name="Steindorff A."/>
            <person name="Ohm R.A."/>
            <person name="Martin F."/>
            <person name="Silar P."/>
            <person name="Natvig D.O."/>
            <person name="Lalanne C."/>
            <person name="Gautier V."/>
            <person name="Ament-Velasquez S.L."/>
            <person name="Kruys A."/>
            <person name="Hutchinson M.I."/>
            <person name="Powell A.J."/>
            <person name="Barry K."/>
            <person name="Miller A.N."/>
            <person name="Grigoriev I.V."/>
            <person name="Debuchy R."/>
            <person name="Gladieux P."/>
            <person name="Hiltunen Thoren M."/>
            <person name="Johannesson H."/>
        </authorList>
    </citation>
    <scope>NUCLEOTIDE SEQUENCE</scope>
    <source>
        <strain evidence="2">CBS 757.83</strain>
    </source>
</reference>